<dbReference type="AlphaFoldDB" id="A0AAP5M9U9"/>
<keyword evidence="8" id="KW-1185">Reference proteome</keyword>
<dbReference type="InterPro" id="IPR050330">
    <property type="entry name" value="Bact_OuterMem_StrucFunc"/>
</dbReference>
<evidence type="ECO:0000313" key="8">
    <source>
        <dbReference type="Proteomes" id="UP000667802"/>
    </source>
</evidence>
<dbReference type="GO" id="GO:0009279">
    <property type="term" value="C:cell outer membrane"/>
    <property type="evidence" value="ECO:0007669"/>
    <property type="project" value="UniProtKB-SubCell"/>
</dbReference>
<dbReference type="Pfam" id="PF00691">
    <property type="entry name" value="OmpA"/>
    <property type="match status" value="1"/>
</dbReference>
<dbReference type="Gene3D" id="3.30.1330.60">
    <property type="entry name" value="OmpA-like domain"/>
    <property type="match status" value="1"/>
</dbReference>
<feature type="transmembrane region" description="Helical" evidence="5">
    <location>
        <begin position="309"/>
        <end position="329"/>
    </location>
</feature>
<gene>
    <name evidence="7" type="ORF">G7B40_023915</name>
</gene>
<dbReference type="InterPro" id="IPR006665">
    <property type="entry name" value="OmpA-like"/>
</dbReference>
<keyword evidence="3" id="KW-0998">Cell outer membrane</keyword>
<comment type="subcellular location">
    <subcellularLocation>
        <location evidence="1">Cell outer membrane</location>
    </subcellularLocation>
</comment>
<dbReference type="PANTHER" id="PTHR30329:SF21">
    <property type="entry name" value="LIPOPROTEIN YIAD-RELATED"/>
    <property type="match status" value="1"/>
</dbReference>
<protein>
    <submittedName>
        <fullName evidence="7">OmpA family protein</fullName>
    </submittedName>
</protein>
<dbReference type="InterPro" id="IPR006664">
    <property type="entry name" value="OMP_bac"/>
</dbReference>
<feature type="domain" description="OmpA-like" evidence="6">
    <location>
        <begin position="469"/>
        <end position="593"/>
    </location>
</feature>
<dbReference type="PANTHER" id="PTHR30329">
    <property type="entry name" value="STATOR ELEMENT OF FLAGELLAR MOTOR COMPLEX"/>
    <property type="match status" value="1"/>
</dbReference>
<evidence type="ECO:0000256" key="5">
    <source>
        <dbReference type="SAM" id="Phobius"/>
    </source>
</evidence>
<organism evidence="7 8">
    <name type="scientific">Aetokthonos hydrillicola Thurmond2011</name>
    <dbReference type="NCBI Taxonomy" id="2712845"/>
    <lineage>
        <taxon>Bacteria</taxon>
        <taxon>Bacillati</taxon>
        <taxon>Cyanobacteriota</taxon>
        <taxon>Cyanophyceae</taxon>
        <taxon>Nostocales</taxon>
        <taxon>Hapalosiphonaceae</taxon>
        <taxon>Aetokthonos</taxon>
    </lineage>
</organism>
<keyword evidence="2 4" id="KW-0472">Membrane</keyword>
<evidence type="ECO:0000256" key="4">
    <source>
        <dbReference type="PROSITE-ProRule" id="PRU00473"/>
    </source>
</evidence>
<dbReference type="CDD" id="cd07185">
    <property type="entry name" value="OmpA_C-like"/>
    <property type="match status" value="1"/>
</dbReference>
<dbReference type="PROSITE" id="PS51123">
    <property type="entry name" value="OMPA_2"/>
    <property type="match status" value="1"/>
</dbReference>
<dbReference type="InterPro" id="IPR036737">
    <property type="entry name" value="OmpA-like_sf"/>
</dbReference>
<proteinExistence type="predicted"/>
<sequence length="597" mass="67652">MLHIQCPMMKEHSQKEIEKLTKNGYKQADDDELNELRRLLFGVDPTKLNKIYERLDNPQITAEDISRLLPEAVILRTMQDKNLSEAIVPTVEQAIHTSVRQDLNILSDAIFPIIGSASRKAIGTALDEMLQSLNQTLEHSLSPQSFKWRLEARQTGKSFAEVVLLRTLIYRVEQVFLIHKETGLLLQHVVGSQVAVQDPDLVSAMLTAIQDFIKDSFKVQQGDTLQSLEFGELTISIQEGPVAILACIIRGNAPQQLRLIFQQVLEKIHLKLDQELNSFTGETEQFTASKPYLEVCLESQYKLPKKKNYIYAWTFLGIITFAVGIWGFFAIKNEIRWKGFVNKLNSQPGIVVLQAGRQHGKYFISGMRDSSGVDPNMLMTQADLNPKTVITEWKPYLSLEPPFVLKRAKDLLQPPQTVSLKVDERGILYVSGSAKREWILELRKLWRFIPGVSQLQEKNLVDLELSKLEEYKKQIEKQMPFFVQGTTEFLPNQESKLQNLVITVQKLLDLAKNIDKDVRIQIVGHTDTTGTEQTNILLSQARANKILSYLSSAGINTKNFRALGVGSTVPLNGGNVQTKESLRRVSFEVLLDEGKTR</sequence>
<evidence type="ECO:0000256" key="1">
    <source>
        <dbReference type="ARBA" id="ARBA00004442"/>
    </source>
</evidence>
<evidence type="ECO:0000256" key="3">
    <source>
        <dbReference type="ARBA" id="ARBA00023237"/>
    </source>
</evidence>
<reference evidence="8" key="1">
    <citation type="journal article" date="2021" name="Science">
        <title>Hunting the eagle killer: A cyanobacterial neurotoxin causes vacuolar myelinopathy.</title>
        <authorList>
            <person name="Breinlinger S."/>
            <person name="Phillips T.J."/>
            <person name="Haram B.N."/>
            <person name="Mares J."/>
            <person name="Martinez Yerena J.A."/>
            <person name="Hrouzek P."/>
            <person name="Sobotka R."/>
            <person name="Henderson W.M."/>
            <person name="Schmieder P."/>
            <person name="Williams S.M."/>
            <person name="Lauderdale J.D."/>
            <person name="Wilde H.D."/>
            <person name="Gerrin W."/>
            <person name="Kust A."/>
            <person name="Washington J.W."/>
            <person name="Wagner C."/>
            <person name="Geier B."/>
            <person name="Liebeke M."/>
            <person name="Enke H."/>
            <person name="Niedermeyer T.H.J."/>
            <person name="Wilde S.B."/>
        </authorList>
    </citation>
    <scope>NUCLEOTIDE SEQUENCE [LARGE SCALE GENOMIC DNA]</scope>
    <source>
        <strain evidence="8">Thurmond2011</strain>
    </source>
</reference>
<dbReference type="SUPFAM" id="SSF103088">
    <property type="entry name" value="OmpA-like"/>
    <property type="match status" value="1"/>
</dbReference>
<evidence type="ECO:0000259" key="6">
    <source>
        <dbReference type="PROSITE" id="PS51123"/>
    </source>
</evidence>
<comment type="caution">
    <text evidence="7">The sequence shown here is derived from an EMBL/GenBank/DDBJ whole genome shotgun (WGS) entry which is preliminary data.</text>
</comment>
<dbReference type="Proteomes" id="UP000667802">
    <property type="component" value="Unassembled WGS sequence"/>
</dbReference>
<name>A0AAP5M9U9_9CYAN</name>
<accession>A0AAP5M9U9</accession>
<dbReference type="EMBL" id="JAALHA020000013">
    <property type="protein sequence ID" value="MDR9897590.1"/>
    <property type="molecule type" value="Genomic_DNA"/>
</dbReference>
<keyword evidence="5" id="KW-0812">Transmembrane</keyword>
<keyword evidence="5" id="KW-1133">Transmembrane helix</keyword>
<dbReference type="PRINTS" id="PR01021">
    <property type="entry name" value="OMPADOMAIN"/>
</dbReference>
<evidence type="ECO:0000256" key="2">
    <source>
        <dbReference type="ARBA" id="ARBA00023136"/>
    </source>
</evidence>
<evidence type="ECO:0000313" key="7">
    <source>
        <dbReference type="EMBL" id="MDR9897590.1"/>
    </source>
</evidence>